<dbReference type="AlphaFoldDB" id="A0AA87CV90"/>
<reference evidence="2" key="2">
    <citation type="submission" date="2008-04" db="EMBL/GenBank/DDBJ databases">
        <title>Draft genome sequence of Providencia stuartii(ATCC 25827).</title>
        <authorList>
            <person name="Sudarsanam P."/>
            <person name="Ley R."/>
            <person name="Guruge J."/>
            <person name="Turnbaugh P.J."/>
            <person name="Mahowald M."/>
            <person name="Liep D."/>
            <person name="Gordon J."/>
        </authorList>
    </citation>
    <scope>NUCLEOTIDE SEQUENCE [LARGE SCALE GENOMIC DNA]</scope>
    <source>
        <strain evidence="2">ATCC 25827</strain>
    </source>
</reference>
<sequence>MDTQIAQYTAIRMAKSHQNGAKFLGGPKRDFSDSVDSRDIRVIAACVDTYDSPVSGSNFMTR</sequence>
<reference evidence="2" key="1">
    <citation type="submission" date="2008-04" db="EMBL/GenBank/DDBJ databases">
        <title>Draft genome sequence of Providencia stuartii (ATCC 25827).</title>
        <authorList>
            <person name="Sudarsanam P."/>
            <person name="Ley R."/>
            <person name="Guruge J."/>
            <person name="Turnbaugh P.J."/>
            <person name="Mahowald M."/>
            <person name="Liep D."/>
            <person name="Gordon J."/>
        </authorList>
    </citation>
    <scope>NUCLEOTIDE SEQUENCE [LARGE SCALE GENOMIC DNA]</scope>
    <source>
        <strain evidence="2">ATCC 25827</strain>
    </source>
</reference>
<organism evidence="1 2">
    <name type="scientific">Providencia stuartii ATCC 25827</name>
    <dbReference type="NCBI Taxonomy" id="471874"/>
    <lineage>
        <taxon>Bacteria</taxon>
        <taxon>Pseudomonadati</taxon>
        <taxon>Pseudomonadota</taxon>
        <taxon>Gammaproteobacteria</taxon>
        <taxon>Enterobacterales</taxon>
        <taxon>Morganellaceae</taxon>
        <taxon>Providencia</taxon>
    </lineage>
</organism>
<proteinExistence type="predicted"/>
<gene>
    <name evidence="1" type="ORF">PROSTU_00122</name>
</gene>
<comment type="caution">
    <text evidence="1">The sequence shown here is derived from an EMBL/GenBank/DDBJ whole genome shotgun (WGS) entry which is preliminary data.</text>
</comment>
<evidence type="ECO:0000313" key="1">
    <source>
        <dbReference type="EMBL" id="EDU61860.1"/>
    </source>
</evidence>
<protein>
    <submittedName>
        <fullName evidence="1">Uncharacterized protein</fullName>
    </submittedName>
</protein>
<reference evidence="1 2" key="3">
    <citation type="submission" date="2008-05" db="EMBL/GenBank/DDBJ databases">
        <authorList>
            <person name="Fulton L."/>
            <person name="Clifton S."/>
            <person name="Fulton B."/>
            <person name="Xu J."/>
            <person name="Minx P."/>
            <person name="Pepin K.H."/>
            <person name="Johnson M."/>
            <person name="Thiruvilangam P."/>
            <person name="Bhonagiri V."/>
            <person name="Nash W.E."/>
            <person name="Mardis E.R."/>
            <person name="Wilson R.K."/>
        </authorList>
    </citation>
    <scope>NUCLEOTIDE SEQUENCE [LARGE SCALE GENOMIC DNA]</scope>
    <source>
        <strain evidence="1 2">ATCC 25827</strain>
    </source>
</reference>
<dbReference type="Proteomes" id="UP000004506">
    <property type="component" value="Unassembled WGS sequence"/>
</dbReference>
<dbReference type="EMBL" id="ABJD02000024">
    <property type="protein sequence ID" value="EDU61860.1"/>
    <property type="molecule type" value="Genomic_DNA"/>
</dbReference>
<name>A0AA87CV90_PROST</name>
<feature type="non-terminal residue" evidence="1">
    <location>
        <position position="62"/>
    </location>
</feature>
<accession>A0AA87CV90</accession>
<evidence type="ECO:0000313" key="2">
    <source>
        <dbReference type="Proteomes" id="UP000004506"/>
    </source>
</evidence>